<gene>
    <name evidence="2" type="ORF">LK09_04450</name>
</gene>
<evidence type="ECO:0000313" key="2">
    <source>
        <dbReference type="EMBL" id="KHK98287.1"/>
    </source>
</evidence>
<dbReference type="AlphaFoldDB" id="A0A0B2A9T5"/>
<proteinExistence type="predicted"/>
<feature type="transmembrane region" description="Helical" evidence="1">
    <location>
        <begin position="402"/>
        <end position="419"/>
    </location>
</feature>
<feature type="transmembrane region" description="Helical" evidence="1">
    <location>
        <begin position="222"/>
        <end position="243"/>
    </location>
</feature>
<keyword evidence="1" id="KW-0812">Transmembrane</keyword>
<feature type="transmembrane region" description="Helical" evidence="1">
    <location>
        <begin position="153"/>
        <end position="186"/>
    </location>
</feature>
<keyword evidence="1" id="KW-0472">Membrane</keyword>
<reference evidence="2 3" key="1">
    <citation type="submission" date="2014-11" db="EMBL/GenBank/DDBJ databases">
        <title>Genome sequence of Microbacterium mangrovi MUSC 115(T).</title>
        <authorList>
            <person name="Lee L.-H."/>
        </authorList>
    </citation>
    <scope>NUCLEOTIDE SEQUENCE [LARGE SCALE GENOMIC DNA]</scope>
    <source>
        <strain evidence="2 3">MUSC 115</strain>
    </source>
</reference>
<protein>
    <submittedName>
        <fullName evidence="2">Membrane protein</fullName>
    </submittedName>
</protein>
<feature type="transmembrane region" description="Helical" evidence="1">
    <location>
        <begin position="48"/>
        <end position="68"/>
    </location>
</feature>
<keyword evidence="1" id="KW-1133">Transmembrane helix</keyword>
<organism evidence="2 3">
    <name type="scientific">Microbacterium mangrovi</name>
    <dbReference type="NCBI Taxonomy" id="1348253"/>
    <lineage>
        <taxon>Bacteria</taxon>
        <taxon>Bacillati</taxon>
        <taxon>Actinomycetota</taxon>
        <taxon>Actinomycetes</taxon>
        <taxon>Micrococcales</taxon>
        <taxon>Microbacteriaceae</taxon>
        <taxon>Microbacterium</taxon>
    </lineage>
</organism>
<accession>A0A0B2A9T5</accession>
<feature type="transmembrane region" description="Helical" evidence="1">
    <location>
        <begin position="329"/>
        <end position="360"/>
    </location>
</feature>
<keyword evidence="3" id="KW-1185">Reference proteome</keyword>
<feature type="transmembrane region" description="Helical" evidence="1">
    <location>
        <begin position="372"/>
        <end position="390"/>
    </location>
</feature>
<name>A0A0B2A9T5_9MICO</name>
<dbReference type="EMBL" id="JTDK01000006">
    <property type="protein sequence ID" value="KHK98287.1"/>
    <property type="molecule type" value="Genomic_DNA"/>
</dbReference>
<feature type="transmembrane region" description="Helical" evidence="1">
    <location>
        <begin position="286"/>
        <end position="308"/>
    </location>
</feature>
<sequence>MTRPTRAAWAGLGVTIALIAVAAAVPPLTGWAVHSLGVAPLHGPWQPRVGPGTPAAILLAVAAVVFAPRITRWPWWRLQVVVVLAGIGWMLSLATVDGWAGIAAQLDHGNDYLPTARTITDVGAMLREFVARIPFSAAPHNWPVHVAGHPPGAVLFFVLLVRLGLGSAIASGLVIVLLASTTAVAVLTTMRRLGGEEAARRSAPFLVIAPAAIWMASTGDAVFAAVAAWALCTLALAATSVGVRARVWAGASGILFGVCLLMSYGLALVAVLALAVLVLARSLRPLPWVVAGVVLVVGGFAVAGFAWWEALPVLTRRYWDGLASSRPAAYWTWANLAAFAVSTGPIAGAAVATAGAAAAARLTGARPPLPRAAVVAIVLCLAAVTTVLLADASQMSRAEVERIWLPFVPWTLVGTALLTPRWQRWGLAGQAVFALLVEHLVKTGW</sequence>
<dbReference type="RefSeq" id="WP_039396519.1">
    <property type="nucleotide sequence ID" value="NZ_JTDK01000006.1"/>
</dbReference>
<dbReference type="OrthoDB" id="5242248at2"/>
<dbReference type="Proteomes" id="UP000031030">
    <property type="component" value="Unassembled WGS sequence"/>
</dbReference>
<evidence type="ECO:0000256" key="1">
    <source>
        <dbReference type="SAM" id="Phobius"/>
    </source>
</evidence>
<feature type="transmembrane region" description="Helical" evidence="1">
    <location>
        <begin position="255"/>
        <end position="280"/>
    </location>
</feature>
<evidence type="ECO:0000313" key="3">
    <source>
        <dbReference type="Proteomes" id="UP000031030"/>
    </source>
</evidence>
<feature type="transmembrane region" description="Helical" evidence="1">
    <location>
        <begin position="198"/>
        <end position="216"/>
    </location>
</feature>
<feature type="transmembrane region" description="Helical" evidence="1">
    <location>
        <begin position="80"/>
        <end position="102"/>
    </location>
</feature>
<dbReference type="STRING" id="1348253.LK09_04450"/>
<comment type="caution">
    <text evidence="2">The sequence shown here is derived from an EMBL/GenBank/DDBJ whole genome shotgun (WGS) entry which is preliminary data.</text>
</comment>